<evidence type="ECO:0000313" key="14">
    <source>
        <dbReference type="Proteomes" id="UP000011016"/>
    </source>
</evidence>
<feature type="compositionally biased region" description="Basic and acidic residues" evidence="10">
    <location>
        <begin position="524"/>
        <end position="535"/>
    </location>
</feature>
<dbReference type="EMBL" id="CAJZ01000163">
    <property type="protein sequence ID" value="CCI83863.1"/>
    <property type="molecule type" value="Genomic_DNA"/>
</dbReference>
<dbReference type="FunFam" id="3.90.640.10:FF:000003">
    <property type="entry name" value="Molecular chaperone DnaK"/>
    <property type="match status" value="1"/>
</dbReference>
<feature type="coiled-coil region" evidence="9">
    <location>
        <begin position="225"/>
        <end position="252"/>
    </location>
</feature>
<dbReference type="InterPro" id="IPR043129">
    <property type="entry name" value="ATPase_NBD"/>
</dbReference>
<evidence type="ECO:0000256" key="2">
    <source>
        <dbReference type="ARBA" id="ARBA00022553"/>
    </source>
</evidence>
<evidence type="ECO:0000256" key="6">
    <source>
        <dbReference type="ARBA" id="ARBA00023186"/>
    </source>
</evidence>
<comment type="caution">
    <text evidence="11">The sequence shown here is derived from an EMBL/GenBank/DDBJ whole genome shotgun (WGS) entry which is preliminary data.</text>
</comment>
<dbReference type="Gene3D" id="3.30.420.40">
    <property type="match status" value="3"/>
</dbReference>
<reference evidence="12 13" key="2">
    <citation type="submission" date="2012-08" db="EMBL/GenBank/DDBJ databases">
        <title>The Genome Sequence of Turicella otitidis ATCC 51513.</title>
        <authorList>
            <consortium name="The Broad Institute Genome Sequencing Platform"/>
            <person name="Earl A."/>
            <person name="Ward D."/>
            <person name="Feldgarden M."/>
            <person name="Gevers D."/>
            <person name="Huys G."/>
            <person name="Walker B."/>
            <person name="Young S.K."/>
            <person name="Zeng Q."/>
            <person name="Gargeya S."/>
            <person name="Fitzgerald M."/>
            <person name="Haas B."/>
            <person name="Abouelleil A."/>
            <person name="Alvarado L."/>
            <person name="Arachchi H.M."/>
            <person name="Berlin A.M."/>
            <person name="Chapman S.B."/>
            <person name="Goldberg J."/>
            <person name="Griggs A."/>
            <person name="Gujja S."/>
            <person name="Hansen M."/>
            <person name="Howarth C."/>
            <person name="Imamovic A."/>
            <person name="Larimer J."/>
            <person name="McCowen C."/>
            <person name="Montmayeur A."/>
            <person name="Murphy C."/>
            <person name="Neiman D."/>
            <person name="Pearson M."/>
            <person name="Priest M."/>
            <person name="Roberts A."/>
            <person name="Saif S."/>
            <person name="Shea T."/>
            <person name="Sisk P."/>
            <person name="Sykes S."/>
            <person name="Wortman J."/>
            <person name="Nusbaum C."/>
            <person name="Birren B."/>
        </authorList>
    </citation>
    <scope>NUCLEOTIDE SEQUENCE [LARGE SCALE GENOMIC DNA]</scope>
    <source>
        <strain evidence="12 13">ATCC 51513</strain>
    </source>
</reference>
<keyword evidence="5 7" id="KW-0346">Stress response</keyword>
<gene>
    <name evidence="7 11" type="primary">dnaK</name>
    <name evidence="11" type="ORF">BN46_1137</name>
    <name evidence="12" type="ORF">HMPREF9719_01404</name>
</gene>
<dbReference type="Gene3D" id="3.90.640.10">
    <property type="entry name" value="Actin, Chain A, domain 4"/>
    <property type="match status" value="1"/>
</dbReference>
<dbReference type="Gene3D" id="1.20.1270.10">
    <property type="match status" value="1"/>
</dbReference>
<comment type="similarity">
    <text evidence="1 7 8">Belongs to the heat shock protein 70 family.</text>
</comment>
<dbReference type="EMBL" id="AHAE01000067">
    <property type="protein sequence ID" value="EJZ81673.1"/>
    <property type="molecule type" value="Genomic_DNA"/>
</dbReference>
<dbReference type="GO" id="GO:0005524">
    <property type="term" value="F:ATP binding"/>
    <property type="evidence" value="ECO:0007669"/>
    <property type="project" value="UniProtKB-UniRule"/>
</dbReference>
<dbReference type="HAMAP" id="MF_00332">
    <property type="entry name" value="DnaK"/>
    <property type="match status" value="1"/>
</dbReference>
<feature type="region of interest" description="Disordered" evidence="10">
    <location>
        <begin position="494"/>
        <end position="535"/>
    </location>
</feature>
<feature type="modified residue" description="Phosphothreonine; by autocatalysis" evidence="7">
    <location>
        <position position="176"/>
    </location>
</feature>
<dbReference type="FunFam" id="2.60.34.10:FF:000014">
    <property type="entry name" value="Chaperone protein DnaK HSP70"/>
    <property type="match status" value="1"/>
</dbReference>
<evidence type="ECO:0000256" key="9">
    <source>
        <dbReference type="SAM" id="Coils"/>
    </source>
</evidence>
<dbReference type="PANTHER" id="PTHR19375">
    <property type="entry name" value="HEAT SHOCK PROTEIN 70KDA"/>
    <property type="match status" value="1"/>
</dbReference>
<dbReference type="PROSITE" id="PS01036">
    <property type="entry name" value="HSP70_3"/>
    <property type="match status" value="1"/>
</dbReference>
<protein>
    <recommendedName>
        <fullName evidence="7">Chaperone protein DnaK</fullName>
    </recommendedName>
    <alternativeName>
        <fullName evidence="7">HSP70</fullName>
    </alternativeName>
    <alternativeName>
        <fullName evidence="7">Heat shock 70 kDa protein</fullName>
    </alternativeName>
    <alternativeName>
        <fullName evidence="7">Heat shock protein 70</fullName>
    </alternativeName>
</protein>
<dbReference type="STRING" id="29321.AAV33_07540"/>
<dbReference type="Proteomes" id="UP000011016">
    <property type="component" value="Unassembled WGS sequence"/>
</dbReference>
<feature type="region of interest" description="Disordered" evidence="10">
    <location>
        <begin position="568"/>
        <end position="617"/>
    </location>
</feature>
<dbReference type="FunFam" id="3.30.420.40:FF:000071">
    <property type="entry name" value="Molecular chaperone DnaK"/>
    <property type="match status" value="1"/>
</dbReference>
<keyword evidence="2 7" id="KW-0597">Phosphoprotein</keyword>
<feature type="compositionally biased region" description="Low complexity" evidence="10">
    <location>
        <begin position="579"/>
        <end position="596"/>
    </location>
</feature>
<dbReference type="PRINTS" id="PR00301">
    <property type="entry name" value="HEATSHOCK70"/>
</dbReference>
<evidence type="ECO:0000256" key="1">
    <source>
        <dbReference type="ARBA" id="ARBA00007381"/>
    </source>
</evidence>
<proteinExistence type="evidence at transcript level"/>
<evidence type="ECO:0000256" key="4">
    <source>
        <dbReference type="ARBA" id="ARBA00022840"/>
    </source>
</evidence>
<dbReference type="InterPro" id="IPR029047">
    <property type="entry name" value="HSP70_peptide-bd_sf"/>
</dbReference>
<keyword evidence="6 7" id="KW-0143">Chaperone</keyword>
<dbReference type="PATRIC" id="fig|883169.3.peg.1352"/>
<dbReference type="OrthoDB" id="9766019at2"/>
<dbReference type="InterPro" id="IPR029048">
    <property type="entry name" value="HSP70_C_sf"/>
</dbReference>
<dbReference type="NCBIfam" id="NF001413">
    <property type="entry name" value="PRK00290.1"/>
    <property type="match status" value="1"/>
</dbReference>
<dbReference type="GO" id="GO:0140662">
    <property type="term" value="F:ATP-dependent protein folding chaperone"/>
    <property type="evidence" value="ECO:0007669"/>
    <property type="project" value="InterPro"/>
</dbReference>
<evidence type="ECO:0000256" key="3">
    <source>
        <dbReference type="ARBA" id="ARBA00022741"/>
    </source>
</evidence>
<keyword evidence="13" id="KW-1185">Reference proteome</keyword>
<name>I7IXJ2_9CORY</name>
<dbReference type="SUPFAM" id="SSF100934">
    <property type="entry name" value="Heat shock protein 70kD (HSP70), C-terminal subdomain"/>
    <property type="match status" value="1"/>
</dbReference>
<dbReference type="InterPro" id="IPR012725">
    <property type="entry name" value="Chaperone_DnaK"/>
</dbReference>
<dbReference type="AlphaFoldDB" id="I7IXJ2"/>
<dbReference type="NCBIfam" id="TIGR02350">
    <property type="entry name" value="prok_dnaK"/>
    <property type="match status" value="1"/>
</dbReference>
<dbReference type="RefSeq" id="WP_004601294.1">
    <property type="nucleotide sequence ID" value="NZ_HF541867.1"/>
</dbReference>
<feature type="compositionally biased region" description="Acidic residues" evidence="10">
    <location>
        <begin position="597"/>
        <end position="609"/>
    </location>
</feature>
<feature type="compositionally biased region" description="Basic and acidic residues" evidence="10">
    <location>
        <begin position="494"/>
        <end position="512"/>
    </location>
</feature>
<evidence type="ECO:0000256" key="7">
    <source>
        <dbReference type="HAMAP-Rule" id="MF_00332"/>
    </source>
</evidence>
<organism evidence="11 14">
    <name type="scientific">Corynebacterium otitidis ATCC 51513</name>
    <dbReference type="NCBI Taxonomy" id="883169"/>
    <lineage>
        <taxon>Bacteria</taxon>
        <taxon>Bacillati</taxon>
        <taxon>Actinomycetota</taxon>
        <taxon>Actinomycetes</taxon>
        <taxon>Mycobacteriales</taxon>
        <taxon>Corynebacteriaceae</taxon>
        <taxon>Corynebacterium</taxon>
    </lineage>
</organism>
<evidence type="ECO:0000313" key="12">
    <source>
        <dbReference type="EMBL" id="EJZ81673.1"/>
    </source>
</evidence>
<comment type="induction">
    <text evidence="7">By stress conditions e.g. heat shock.</text>
</comment>
<evidence type="ECO:0000313" key="13">
    <source>
        <dbReference type="Proteomes" id="UP000006078"/>
    </source>
</evidence>
<dbReference type="HOGENOM" id="CLU_005965_2_4_11"/>
<keyword evidence="3 7" id="KW-0547">Nucleotide-binding</keyword>
<keyword evidence="4 7" id="KW-0067">ATP-binding</keyword>
<dbReference type="SUPFAM" id="SSF53067">
    <property type="entry name" value="Actin-like ATPase domain"/>
    <property type="match status" value="2"/>
</dbReference>
<dbReference type="Gene3D" id="3.30.30.30">
    <property type="match status" value="1"/>
</dbReference>
<evidence type="ECO:0000256" key="8">
    <source>
        <dbReference type="RuleBase" id="RU003322"/>
    </source>
</evidence>
<dbReference type="InterPro" id="IPR018181">
    <property type="entry name" value="Heat_shock_70_CS"/>
</dbReference>
<dbReference type="PROSITE" id="PS00297">
    <property type="entry name" value="HSP70_1"/>
    <property type="match status" value="1"/>
</dbReference>
<dbReference type="GO" id="GO:0051082">
    <property type="term" value="F:unfolded protein binding"/>
    <property type="evidence" value="ECO:0007669"/>
    <property type="project" value="InterPro"/>
</dbReference>
<dbReference type="InterPro" id="IPR013126">
    <property type="entry name" value="Hsp_70_fam"/>
</dbReference>
<evidence type="ECO:0000256" key="5">
    <source>
        <dbReference type="ARBA" id="ARBA00023016"/>
    </source>
</evidence>
<dbReference type="FunFam" id="1.20.1270.10:FF:000001">
    <property type="entry name" value="Molecular chaperone DnaK"/>
    <property type="match status" value="1"/>
</dbReference>
<comment type="function">
    <text evidence="7">Acts as a chaperone.</text>
</comment>
<dbReference type="CDD" id="cd10234">
    <property type="entry name" value="ASKHA_NBD_HSP70_DnaK-like"/>
    <property type="match status" value="1"/>
</dbReference>
<reference evidence="11 14" key="1">
    <citation type="journal article" date="2012" name="J. Bacteriol.">
        <title>Draft Genome Sequence of Turicella otitidis ATCC 51513, Isolated from Middle Ear Fluid from a Child with Otitis Media.</title>
        <authorList>
            <person name="Brinkrolf K."/>
            <person name="Schneider J."/>
            <person name="Knecht M."/>
            <person name="Ruckert C."/>
            <person name="Tauch A."/>
        </authorList>
    </citation>
    <scope>NUCLEOTIDE SEQUENCE [LARGE SCALE GENOMIC DNA]</scope>
    <source>
        <strain evidence="11 14">ATCC 51513</strain>
    </source>
</reference>
<keyword evidence="9" id="KW-0175">Coiled coil</keyword>
<dbReference type="Pfam" id="PF00012">
    <property type="entry name" value="HSP70"/>
    <property type="match status" value="2"/>
</dbReference>
<dbReference type="Proteomes" id="UP000006078">
    <property type="component" value="Unassembled WGS sequence"/>
</dbReference>
<dbReference type="Gene3D" id="2.60.34.10">
    <property type="entry name" value="Substrate Binding Domain Of DNAk, Chain A, domain 1"/>
    <property type="match status" value="1"/>
</dbReference>
<dbReference type="SUPFAM" id="SSF100920">
    <property type="entry name" value="Heat shock protein 70kD (HSP70), peptide-binding domain"/>
    <property type="match status" value="1"/>
</dbReference>
<evidence type="ECO:0000256" key="10">
    <source>
        <dbReference type="SAM" id="MobiDB-lite"/>
    </source>
</evidence>
<feature type="compositionally biased region" description="Polar residues" evidence="10">
    <location>
        <begin position="513"/>
        <end position="523"/>
    </location>
</feature>
<dbReference type="eggNOG" id="COG0443">
    <property type="taxonomic scope" value="Bacteria"/>
</dbReference>
<accession>I7IXJ2</accession>
<dbReference type="PROSITE" id="PS00329">
    <property type="entry name" value="HSP70_2"/>
    <property type="match status" value="1"/>
</dbReference>
<sequence length="617" mass="66963">MGRVVGIDLGTTNSVVSVLEGGEPTVIANSEGSRTTPSVVAFAKNNEVLVGQSAKNQAVTNVDRTVRSVKRHIGDNDWHVDIDDKSYTPQEISARTLQKLKRDAESYLGEDVTDAVITVPAYFEDAQRQATKEAGQIAGLNVLRIVNEPTAAALAYGLEKSDKDQTILVFDLGGGTFDVSLLEIGDGVVEVRATAGDNQLGGDDWDQRIVDWLVENFQKQNGIDLSKDKMALQRLREAAEKAKIELSSSQQTSINLPYITVDSEKNPLFLDETLSRAEFQRITQDLLDRTKKPFNQVISDADMKVSDIDQVVLVGGSTRMPAVSDLVKDLTGGKEPNKGVNPDEVVAMGAALQAGVLRGEVKDVLLLDVTPLSLGIETKGGVMTKLIERNTTIPTKKSETFTTAEDNQPSVQIQVFQGEREMASANKLLGSFELGGIAPAPRGVPQIEVTFDIDANGIVHVTAKDKGTGKENTITIQEGSGLSEEEIDRMVKDAEAHAEEDKQRREEQETRNSAESMAYQTRNFLKENEDKVPEDVRTKVEKAADDVDEALKGDDLDAIKKAVDELSTQSQEAGKAIYEAAQAEQQSEASGEQQSGGDDDVVDAEVVDEDDKKDSDN</sequence>
<evidence type="ECO:0000313" key="11">
    <source>
        <dbReference type="EMBL" id="CCI83863.1"/>
    </source>
</evidence>